<evidence type="ECO:0000256" key="1">
    <source>
        <dbReference type="ARBA" id="ARBA00000085"/>
    </source>
</evidence>
<gene>
    <name evidence="7" type="ORF">ABIC20_006557</name>
</gene>
<evidence type="ECO:0000313" key="7">
    <source>
        <dbReference type="EMBL" id="MET3869248.1"/>
    </source>
</evidence>
<dbReference type="CDD" id="cd00130">
    <property type="entry name" value="PAS"/>
    <property type="match status" value="1"/>
</dbReference>
<dbReference type="Gene3D" id="2.10.70.100">
    <property type="match status" value="1"/>
</dbReference>
<dbReference type="SUPFAM" id="SSF55785">
    <property type="entry name" value="PYP-like sensor domain (PAS domain)"/>
    <property type="match status" value="1"/>
</dbReference>
<dbReference type="NCBIfam" id="TIGR00229">
    <property type="entry name" value="sensory_box"/>
    <property type="match status" value="1"/>
</dbReference>
<dbReference type="Gene3D" id="3.30.450.20">
    <property type="entry name" value="PAS domain"/>
    <property type="match status" value="1"/>
</dbReference>
<evidence type="ECO:0000256" key="4">
    <source>
        <dbReference type="ARBA" id="ARBA00022679"/>
    </source>
</evidence>
<keyword evidence="5" id="KW-0418">Kinase</keyword>
<proteinExistence type="predicted"/>
<comment type="catalytic activity">
    <reaction evidence="1">
        <text>ATP + protein L-histidine = ADP + protein N-phospho-L-histidine.</text>
        <dbReference type="EC" id="2.7.13.3"/>
    </reaction>
</comment>
<keyword evidence="4" id="KW-0808">Transferase</keyword>
<dbReference type="InterPro" id="IPR013655">
    <property type="entry name" value="PAS_fold_3"/>
</dbReference>
<evidence type="ECO:0000259" key="6">
    <source>
        <dbReference type="Pfam" id="PF08447"/>
    </source>
</evidence>
<keyword evidence="3" id="KW-0597">Phosphoprotein</keyword>
<protein>
    <recommendedName>
        <fullName evidence="2">histidine kinase</fullName>
        <ecNumber evidence="2">2.7.13.3</ecNumber>
    </recommendedName>
</protein>
<evidence type="ECO:0000256" key="5">
    <source>
        <dbReference type="ARBA" id="ARBA00022777"/>
    </source>
</evidence>
<accession>A0ABV2NRW2</accession>
<evidence type="ECO:0000313" key="8">
    <source>
        <dbReference type="Proteomes" id="UP001549119"/>
    </source>
</evidence>
<dbReference type="PANTHER" id="PTHR43304">
    <property type="entry name" value="PHYTOCHROME-LIKE PROTEIN CPH1"/>
    <property type="match status" value="1"/>
</dbReference>
<name>A0ABV2NRW2_9HYPH</name>
<dbReference type="EMBL" id="JBEPNW010000002">
    <property type="protein sequence ID" value="MET3869248.1"/>
    <property type="molecule type" value="Genomic_DNA"/>
</dbReference>
<sequence length="153" mass="17036">MPKLTPRDGRTCPAALQHALDTVEIAGSWDWDILSDLVRADTFVALLFNVDPEEAALGLPLSAYIKGIHPEDREHVHALIRRCIDEDTPFVAEYRVLSADGVTRWVLDRGHILRDAAGRPTHGRGIIVDITWSRTGKLYASGEGRPRRHRALG</sequence>
<dbReference type="EC" id="2.7.13.3" evidence="2"/>
<keyword evidence="8" id="KW-1185">Reference proteome</keyword>
<organism evidence="7 8">
    <name type="scientific">Methylobacterium radiotolerans</name>
    <dbReference type="NCBI Taxonomy" id="31998"/>
    <lineage>
        <taxon>Bacteria</taxon>
        <taxon>Pseudomonadati</taxon>
        <taxon>Pseudomonadota</taxon>
        <taxon>Alphaproteobacteria</taxon>
        <taxon>Hyphomicrobiales</taxon>
        <taxon>Methylobacteriaceae</taxon>
        <taxon>Methylobacterium</taxon>
    </lineage>
</organism>
<comment type="caution">
    <text evidence="7">The sequence shown here is derived from an EMBL/GenBank/DDBJ whole genome shotgun (WGS) entry which is preliminary data.</text>
</comment>
<dbReference type="InterPro" id="IPR035965">
    <property type="entry name" value="PAS-like_dom_sf"/>
</dbReference>
<evidence type="ECO:0000256" key="2">
    <source>
        <dbReference type="ARBA" id="ARBA00012438"/>
    </source>
</evidence>
<reference evidence="7 8" key="1">
    <citation type="submission" date="2024-06" db="EMBL/GenBank/DDBJ databases">
        <title>Genomics of switchgrass bacterial isolates.</title>
        <authorList>
            <person name="Shade A."/>
        </authorList>
    </citation>
    <scope>NUCLEOTIDE SEQUENCE [LARGE SCALE GENOMIC DNA]</scope>
    <source>
        <strain evidence="7 8">PvP084</strain>
    </source>
</reference>
<evidence type="ECO:0000256" key="3">
    <source>
        <dbReference type="ARBA" id="ARBA00022553"/>
    </source>
</evidence>
<dbReference type="Pfam" id="PF08447">
    <property type="entry name" value="PAS_3"/>
    <property type="match status" value="1"/>
</dbReference>
<dbReference type="PANTHER" id="PTHR43304:SF1">
    <property type="entry name" value="PAC DOMAIN-CONTAINING PROTEIN"/>
    <property type="match status" value="1"/>
</dbReference>
<dbReference type="Proteomes" id="UP001549119">
    <property type="component" value="Unassembled WGS sequence"/>
</dbReference>
<dbReference type="RefSeq" id="WP_209650226.1">
    <property type="nucleotide sequence ID" value="NZ_JBEPNV010000001.1"/>
</dbReference>
<feature type="domain" description="PAS fold-3" evidence="6">
    <location>
        <begin position="47"/>
        <end position="126"/>
    </location>
</feature>
<dbReference type="InterPro" id="IPR052162">
    <property type="entry name" value="Sensor_kinase/Photoreceptor"/>
</dbReference>
<dbReference type="InterPro" id="IPR000014">
    <property type="entry name" value="PAS"/>
</dbReference>